<name>W9VU16_9GAMM</name>
<dbReference type="PANTHER" id="PTHR30231">
    <property type="entry name" value="DNA POLYMERASE III SUBUNIT EPSILON"/>
    <property type="match status" value="1"/>
</dbReference>
<dbReference type="InterPro" id="IPR013520">
    <property type="entry name" value="Ribonucl_H"/>
</dbReference>
<dbReference type="Proteomes" id="UP000019460">
    <property type="component" value="Unassembled WGS sequence"/>
</dbReference>
<dbReference type="GO" id="GO:0003676">
    <property type="term" value="F:nucleic acid binding"/>
    <property type="evidence" value="ECO:0007669"/>
    <property type="project" value="InterPro"/>
</dbReference>
<comment type="function">
    <text evidence="3">DNA polymerase III is a complex, multichain enzyme responsible for most of the replicative synthesis in bacteria. The epsilon subunit contain the editing function and is a proofreading 3'-5' exonuclease.</text>
</comment>
<dbReference type="FunFam" id="3.30.420.10:FF:000045">
    <property type="entry name" value="3'-5' exonuclease DinG"/>
    <property type="match status" value="1"/>
</dbReference>
<organism evidence="6 7">
    <name type="scientific">Imhoffiella purpurea</name>
    <dbReference type="NCBI Taxonomy" id="1249627"/>
    <lineage>
        <taxon>Bacteria</taxon>
        <taxon>Pseudomonadati</taxon>
        <taxon>Pseudomonadota</taxon>
        <taxon>Gammaproteobacteria</taxon>
        <taxon>Chromatiales</taxon>
        <taxon>Chromatiaceae</taxon>
        <taxon>Imhoffiella</taxon>
    </lineage>
</organism>
<sequence length="211" mass="22963">MDAVAVIDFETTGLSPLRGDRPTEIAAVLVADGRIVDRYQSLMNAGLPVPPFIERLTGISTAMLRHAPPVEHVMAEVADFVGTVPLVAHNAVFDSRFWDAELSRLGRQRGQSFVCTMLVARRVLPRAPSYKLGALVASLGLPAAEPAHRALADAEMASRLMLRLERELMERFQCVSVTHALLARIQRMPKSQLHAHLVGQGPEVSGLRGSS</sequence>
<dbReference type="EMBL" id="AONC01000056">
    <property type="protein sequence ID" value="EXJ13840.1"/>
    <property type="molecule type" value="Genomic_DNA"/>
</dbReference>
<dbReference type="CDD" id="cd06127">
    <property type="entry name" value="DEDDh"/>
    <property type="match status" value="1"/>
</dbReference>
<dbReference type="GO" id="GO:0008408">
    <property type="term" value="F:3'-5' exonuclease activity"/>
    <property type="evidence" value="ECO:0007669"/>
    <property type="project" value="TreeGrafter"/>
</dbReference>
<dbReference type="InterPro" id="IPR036397">
    <property type="entry name" value="RNaseH_sf"/>
</dbReference>
<dbReference type="PANTHER" id="PTHR30231:SF37">
    <property type="entry name" value="EXODEOXYRIBONUCLEASE 10"/>
    <property type="match status" value="1"/>
</dbReference>
<evidence type="ECO:0000256" key="1">
    <source>
        <dbReference type="ARBA" id="ARBA00022722"/>
    </source>
</evidence>
<keyword evidence="2" id="KW-0269">Exonuclease</keyword>
<evidence type="ECO:0000256" key="2">
    <source>
        <dbReference type="ARBA" id="ARBA00022839"/>
    </source>
</evidence>
<keyword evidence="2" id="KW-0378">Hydrolase</keyword>
<reference evidence="6 7" key="1">
    <citation type="submission" date="2012-11" db="EMBL/GenBank/DDBJ databases">
        <title>Genome assembly of Thiorhodococcus sp. AK35.</title>
        <authorList>
            <person name="Nupur N."/>
            <person name="Khatri I."/>
            <person name="Subramanian S."/>
            <person name="Pinnaka A."/>
        </authorList>
    </citation>
    <scope>NUCLEOTIDE SEQUENCE [LARGE SCALE GENOMIC DNA]</scope>
    <source>
        <strain evidence="6 7">AK35</strain>
    </source>
</reference>
<gene>
    <name evidence="6" type="ORF">D779_3283</name>
</gene>
<evidence type="ECO:0000313" key="6">
    <source>
        <dbReference type="EMBL" id="EXJ13840.1"/>
    </source>
</evidence>
<dbReference type="AlphaFoldDB" id="W9VU16"/>
<protein>
    <submittedName>
        <fullName evidence="6">DNA polymerase III alpha subunit</fullName>
    </submittedName>
</protein>
<feature type="domain" description="Exonuclease" evidence="5">
    <location>
        <begin position="3"/>
        <end position="170"/>
    </location>
</feature>
<dbReference type="SMART" id="SM00479">
    <property type="entry name" value="EXOIII"/>
    <property type="match status" value="1"/>
</dbReference>
<evidence type="ECO:0000256" key="3">
    <source>
        <dbReference type="ARBA" id="ARBA00025483"/>
    </source>
</evidence>
<dbReference type="STRING" id="1249627.D779_3283"/>
<dbReference type="InterPro" id="IPR012337">
    <property type="entry name" value="RNaseH-like_sf"/>
</dbReference>
<dbReference type="GO" id="GO:0045004">
    <property type="term" value="P:DNA replication proofreading"/>
    <property type="evidence" value="ECO:0007669"/>
    <property type="project" value="TreeGrafter"/>
</dbReference>
<evidence type="ECO:0000313" key="7">
    <source>
        <dbReference type="Proteomes" id="UP000019460"/>
    </source>
</evidence>
<comment type="subunit">
    <text evidence="4">DNA polymerase III contains a core (composed of alpha, epsilon and theta chains) that associates with a tau subunit. This core dimerizes to form the POLIII' complex. PolIII' associates with the gamma complex (composed of gamma, delta, delta', psi and chi chains) and with the beta chain to form the complete DNA polymerase III complex.</text>
</comment>
<comment type="caution">
    <text evidence="6">The sequence shown here is derived from an EMBL/GenBank/DDBJ whole genome shotgun (WGS) entry which is preliminary data.</text>
</comment>
<evidence type="ECO:0000259" key="5">
    <source>
        <dbReference type="SMART" id="SM00479"/>
    </source>
</evidence>
<keyword evidence="7" id="KW-1185">Reference proteome</keyword>
<dbReference type="Gene3D" id="3.30.420.10">
    <property type="entry name" value="Ribonuclease H-like superfamily/Ribonuclease H"/>
    <property type="match status" value="1"/>
</dbReference>
<dbReference type="RefSeq" id="WP_043756251.1">
    <property type="nucleotide sequence ID" value="NZ_AONC01000056.1"/>
</dbReference>
<proteinExistence type="predicted"/>
<dbReference type="SUPFAM" id="SSF53098">
    <property type="entry name" value="Ribonuclease H-like"/>
    <property type="match status" value="1"/>
</dbReference>
<evidence type="ECO:0000256" key="4">
    <source>
        <dbReference type="ARBA" id="ARBA00026073"/>
    </source>
</evidence>
<keyword evidence="1" id="KW-0540">Nuclease</keyword>
<dbReference type="eggNOG" id="COG2176">
    <property type="taxonomic scope" value="Bacteria"/>
</dbReference>
<dbReference type="GO" id="GO:0005829">
    <property type="term" value="C:cytosol"/>
    <property type="evidence" value="ECO:0007669"/>
    <property type="project" value="TreeGrafter"/>
</dbReference>
<accession>W9VU16</accession>
<dbReference type="OrthoDB" id="9803913at2"/>
<dbReference type="Pfam" id="PF00929">
    <property type="entry name" value="RNase_T"/>
    <property type="match status" value="1"/>
</dbReference>